<name>A0AAE3HNP5_9GAMM</name>
<dbReference type="EC" id="4.2.1.109" evidence="8"/>
<gene>
    <name evidence="8" type="primary">mtnB</name>
    <name evidence="10" type="ORF">J2T55_002070</name>
</gene>
<dbReference type="EMBL" id="JANUCT010000015">
    <property type="protein sequence ID" value="MCS3904037.1"/>
    <property type="molecule type" value="Genomic_DNA"/>
</dbReference>
<sequence>MTQDFEQAARALADAGRQLYQLGMVPATSGNFSARLDAERIAITVSGRHKGHLSADDIMLVDGLGQSLDGRRASAETALHIQIYQRFGDAGAVLHPHSVHATLLSRLLDGPLELSDYELLKAFPGFTTHESHLTVPVFNNDQDIDRLAAEVDAWMDSAGPIHGYLIRGHGFYTWGGSVADAMRHVEAFEFLFKCELMLQGVSVQ</sequence>
<comment type="catalytic activity">
    <reaction evidence="1">
        <text>L-ribulose 5-phosphate = D-xylulose 5-phosphate</text>
        <dbReference type="Rhea" id="RHEA:22368"/>
        <dbReference type="ChEBI" id="CHEBI:57737"/>
        <dbReference type="ChEBI" id="CHEBI:58226"/>
        <dbReference type="EC" id="5.1.3.4"/>
    </reaction>
</comment>
<dbReference type="GO" id="GO:0046570">
    <property type="term" value="F:methylthioribulose 1-phosphate dehydratase activity"/>
    <property type="evidence" value="ECO:0007669"/>
    <property type="project" value="UniProtKB-UniRule"/>
</dbReference>
<dbReference type="GO" id="GO:0019323">
    <property type="term" value="P:pentose catabolic process"/>
    <property type="evidence" value="ECO:0007669"/>
    <property type="project" value="TreeGrafter"/>
</dbReference>
<keyword evidence="6 8" id="KW-0486">Methionine biosynthesis</keyword>
<evidence type="ECO:0000256" key="4">
    <source>
        <dbReference type="ARBA" id="ARBA00022723"/>
    </source>
</evidence>
<feature type="binding site" evidence="8">
    <location>
        <position position="95"/>
    </location>
    <ligand>
        <name>Zn(2+)</name>
        <dbReference type="ChEBI" id="CHEBI:29105"/>
    </ligand>
</feature>
<comment type="function">
    <text evidence="8">Catalyzes the dehydration of methylthioribulose-1-phosphate (MTRu-1-P) into 2,3-diketo-5-methylthiopentyl-1-phosphate (DK-MTP-1-P).</text>
</comment>
<evidence type="ECO:0000256" key="2">
    <source>
        <dbReference type="ARBA" id="ARBA00010037"/>
    </source>
</evidence>
<dbReference type="AlphaFoldDB" id="A0AAE3HNP5"/>
<dbReference type="Proteomes" id="UP001204445">
    <property type="component" value="Unassembled WGS sequence"/>
</dbReference>
<evidence type="ECO:0000256" key="7">
    <source>
        <dbReference type="ARBA" id="ARBA00023239"/>
    </source>
</evidence>
<reference evidence="10" key="1">
    <citation type="submission" date="2022-08" db="EMBL/GenBank/DDBJ databases">
        <title>Genomic Encyclopedia of Type Strains, Phase III (KMG-III): the genomes of soil and plant-associated and newly described type strains.</title>
        <authorList>
            <person name="Whitman W."/>
        </authorList>
    </citation>
    <scope>NUCLEOTIDE SEQUENCE</scope>
    <source>
        <strain evidence="10">HMT 1</strain>
    </source>
</reference>
<dbReference type="GO" id="GO:0008742">
    <property type="term" value="F:L-ribulose-phosphate 4-epimerase activity"/>
    <property type="evidence" value="ECO:0007669"/>
    <property type="project" value="UniProtKB-EC"/>
</dbReference>
<dbReference type="SUPFAM" id="SSF53639">
    <property type="entry name" value="AraD/HMP-PK domain-like"/>
    <property type="match status" value="1"/>
</dbReference>
<dbReference type="GO" id="GO:0005829">
    <property type="term" value="C:cytosol"/>
    <property type="evidence" value="ECO:0007669"/>
    <property type="project" value="TreeGrafter"/>
</dbReference>
<keyword evidence="3 8" id="KW-0028">Amino-acid biosynthesis</keyword>
<comment type="cofactor">
    <cofactor evidence="8">
        <name>Zn(2+)</name>
        <dbReference type="ChEBI" id="CHEBI:29105"/>
    </cofactor>
    <text evidence="8">Binds 1 zinc ion per subunit.</text>
</comment>
<protein>
    <recommendedName>
        <fullName evidence="8">Methylthioribulose-1-phosphate dehydratase</fullName>
        <shortName evidence="8">MTRu-1-P dehydratase</shortName>
        <ecNumber evidence="8">4.2.1.109</ecNumber>
    </recommendedName>
</protein>
<dbReference type="PANTHER" id="PTHR22789">
    <property type="entry name" value="FUCULOSE PHOSPHATE ALDOLASE"/>
    <property type="match status" value="1"/>
</dbReference>
<evidence type="ECO:0000256" key="1">
    <source>
        <dbReference type="ARBA" id="ARBA00001726"/>
    </source>
</evidence>
<dbReference type="GO" id="GO:0019509">
    <property type="term" value="P:L-methionine salvage from methylthioadenosine"/>
    <property type="evidence" value="ECO:0007669"/>
    <property type="project" value="UniProtKB-UniRule"/>
</dbReference>
<dbReference type="SMART" id="SM01007">
    <property type="entry name" value="Aldolase_II"/>
    <property type="match status" value="1"/>
</dbReference>
<dbReference type="InterPro" id="IPR036409">
    <property type="entry name" value="Aldolase_II/adducin_N_sf"/>
</dbReference>
<dbReference type="NCBIfam" id="TIGR03328">
    <property type="entry name" value="salvage_mtnB"/>
    <property type="match status" value="1"/>
</dbReference>
<dbReference type="PANTHER" id="PTHR22789:SF8">
    <property type="entry name" value="L-RIBULOSE-5-PHOSPHATE 4-EPIMERASE SGBE"/>
    <property type="match status" value="1"/>
</dbReference>
<dbReference type="GO" id="GO:0008270">
    <property type="term" value="F:zinc ion binding"/>
    <property type="evidence" value="ECO:0007669"/>
    <property type="project" value="UniProtKB-UniRule"/>
</dbReference>
<keyword evidence="4 8" id="KW-0479">Metal-binding</keyword>
<comment type="caution">
    <text evidence="10">The sequence shown here is derived from an EMBL/GenBank/DDBJ whole genome shotgun (WGS) entry which is preliminary data.</text>
</comment>
<keyword evidence="11" id="KW-1185">Reference proteome</keyword>
<evidence type="ECO:0000256" key="3">
    <source>
        <dbReference type="ARBA" id="ARBA00022605"/>
    </source>
</evidence>
<dbReference type="InterPro" id="IPR017714">
    <property type="entry name" value="MethylthioRu-1-P_deHdtase_MtnB"/>
</dbReference>
<dbReference type="RefSeq" id="WP_259056380.1">
    <property type="nucleotide sequence ID" value="NZ_JANUCT010000015.1"/>
</dbReference>
<comment type="similarity">
    <text evidence="8">Belongs to the aldolase class II family. MtnB subfamily.</text>
</comment>
<comment type="catalytic activity">
    <reaction evidence="8">
        <text>5-(methylsulfanyl)-D-ribulose 1-phosphate = 5-methylsulfanyl-2,3-dioxopentyl phosphate + H2O</text>
        <dbReference type="Rhea" id="RHEA:15549"/>
        <dbReference type="ChEBI" id="CHEBI:15377"/>
        <dbReference type="ChEBI" id="CHEBI:58548"/>
        <dbReference type="ChEBI" id="CHEBI:58828"/>
        <dbReference type="EC" id="4.2.1.109"/>
    </reaction>
</comment>
<evidence type="ECO:0000313" key="10">
    <source>
        <dbReference type="EMBL" id="MCS3904037.1"/>
    </source>
</evidence>
<proteinExistence type="inferred from homology"/>
<evidence type="ECO:0000313" key="11">
    <source>
        <dbReference type="Proteomes" id="UP001204445"/>
    </source>
</evidence>
<feature type="domain" description="Class II aldolase/adducin N-terminal" evidence="9">
    <location>
        <begin position="10"/>
        <end position="196"/>
    </location>
</feature>
<evidence type="ECO:0000259" key="9">
    <source>
        <dbReference type="SMART" id="SM01007"/>
    </source>
</evidence>
<dbReference type="InterPro" id="IPR050197">
    <property type="entry name" value="Aldolase_class_II_sugar_metab"/>
</dbReference>
<dbReference type="InterPro" id="IPR001303">
    <property type="entry name" value="Aldolase_II/adducin_N"/>
</dbReference>
<dbReference type="NCBIfam" id="NF006672">
    <property type="entry name" value="PRK09220.1"/>
    <property type="match status" value="1"/>
</dbReference>
<dbReference type="HAMAP" id="MF_01677">
    <property type="entry name" value="Salvage_MtnB"/>
    <property type="match status" value="1"/>
</dbReference>
<dbReference type="Gene3D" id="3.40.225.10">
    <property type="entry name" value="Class II aldolase/adducin N-terminal domain"/>
    <property type="match status" value="1"/>
</dbReference>
<dbReference type="Pfam" id="PF00596">
    <property type="entry name" value="Aldolase_II"/>
    <property type="match status" value="1"/>
</dbReference>
<keyword evidence="5 8" id="KW-0862">Zinc</keyword>
<accession>A0AAE3HNP5</accession>
<comment type="similarity">
    <text evidence="2">Belongs to the aldolase class II family. AraD/FucA subfamily.</text>
</comment>
<evidence type="ECO:0000256" key="5">
    <source>
        <dbReference type="ARBA" id="ARBA00022833"/>
    </source>
</evidence>
<keyword evidence="7 8" id="KW-0456">Lyase</keyword>
<feature type="binding site" evidence="8">
    <location>
        <position position="97"/>
    </location>
    <ligand>
        <name>Zn(2+)</name>
        <dbReference type="ChEBI" id="CHEBI:29105"/>
    </ligand>
</feature>
<evidence type="ECO:0000256" key="6">
    <source>
        <dbReference type="ARBA" id="ARBA00023167"/>
    </source>
</evidence>
<comment type="pathway">
    <text evidence="8">Amino-acid biosynthesis; L-methionine biosynthesis via salvage pathway; L-methionine from S-methyl-5-thio-alpha-D-ribose 1-phosphate: step 2/6.</text>
</comment>
<evidence type="ECO:0000256" key="8">
    <source>
        <dbReference type="HAMAP-Rule" id="MF_01677"/>
    </source>
</evidence>
<organism evidence="10 11">
    <name type="scientific">Methylohalomonas lacus</name>
    <dbReference type="NCBI Taxonomy" id="398773"/>
    <lineage>
        <taxon>Bacteria</taxon>
        <taxon>Pseudomonadati</taxon>
        <taxon>Pseudomonadota</taxon>
        <taxon>Gammaproteobacteria</taxon>
        <taxon>Methylohalomonadales</taxon>
        <taxon>Methylohalomonadaceae</taxon>
        <taxon>Methylohalomonas</taxon>
    </lineage>
</organism>
<dbReference type="GO" id="GO:0016832">
    <property type="term" value="F:aldehyde-lyase activity"/>
    <property type="evidence" value="ECO:0007669"/>
    <property type="project" value="TreeGrafter"/>
</dbReference>